<gene>
    <name evidence="3" type="ORF">RH861_05535</name>
</gene>
<dbReference type="InterPro" id="IPR006680">
    <property type="entry name" value="Amidohydro-rel"/>
</dbReference>
<dbReference type="SUPFAM" id="SSF51556">
    <property type="entry name" value="Metallo-dependent hydrolases"/>
    <property type="match status" value="1"/>
</dbReference>
<comment type="caution">
    <text evidence="3">The sequence shown here is derived from an EMBL/GenBank/DDBJ whole genome shotgun (WGS) entry which is preliminary data.</text>
</comment>
<evidence type="ECO:0000313" key="3">
    <source>
        <dbReference type="EMBL" id="MDR5691524.1"/>
    </source>
</evidence>
<dbReference type="InterPro" id="IPR011059">
    <property type="entry name" value="Metal-dep_hydrolase_composite"/>
</dbReference>
<dbReference type="Proteomes" id="UP001260072">
    <property type="component" value="Unassembled WGS sequence"/>
</dbReference>
<name>A0ABU1FIE7_9MICO</name>
<evidence type="ECO:0000259" key="2">
    <source>
        <dbReference type="Pfam" id="PF01979"/>
    </source>
</evidence>
<sequence length="481" mass="52868">MTDAAARPRPEEFASGRPVVFRNATVITVDSQGVLENADVLIEGETIAGVGPRLEVPEGTLEIDATGGIVMPGMIDTHRHMWQTALRGYGGDWALSQYFVFYYLTWGEVFRPEDIYAGNLLSALESIDQGVTTTLDWSHALRTPEYGEAALQAFREIPGRFVLAYGNYLGAPWEWANSPEFRKFVSDNFNAPDDMLGLQLAFDVPASEDFPEQAAFQAARDLDLRVTTHAGVWGATTDQSISHMYDGGWMTDKVTYVHAASLGPESYQKIAATGGTVSVATESEQSAGQGYPSTWAVRKYGIPTSLSMDTSVWWSADFFSAMRATLSAFRSRDHLEMQSKGETVNVNRLRAEDVVWQATMGGATTLGMTDKLGSLTVGKKADVVLIKNDESPAMTPILNPYAHVVFQAGTADVHTVVVNGRVVKYDGKRIDLPLAPVRDKVAASVEYVRSSLGEQAWDEWMHPQIPEDEPIANPYQYKEDD</sequence>
<dbReference type="Pfam" id="PF01979">
    <property type="entry name" value="Amidohydro_1"/>
    <property type="match status" value="1"/>
</dbReference>
<dbReference type="Gene3D" id="2.30.40.10">
    <property type="entry name" value="Urease, subunit C, domain 1"/>
    <property type="match status" value="1"/>
</dbReference>
<dbReference type="EMBL" id="JAVKGS010000001">
    <property type="protein sequence ID" value="MDR5691524.1"/>
    <property type="molecule type" value="Genomic_DNA"/>
</dbReference>
<evidence type="ECO:0000313" key="4">
    <source>
        <dbReference type="Proteomes" id="UP001260072"/>
    </source>
</evidence>
<dbReference type="InterPro" id="IPR032466">
    <property type="entry name" value="Metal_Hydrolase"/>
</dbReference>
<evidence type="ECO:0000256" key="1">
    <source>
        <dbReference type="ARBA" id="ARBA00022801"/>
    </source>
</evidence>
<proteinExistence type="predicted"/>
<dbReference type="Gene3D" id="3.20.20.140">
    <property type="entry name" value="Metal-dependent hydrolases"/>
    <property type="match status" value="1"/>
</dbReference>
<keyword evidence="1" id="KW-0378">Hydrolase</keyword>
<dbReference type="SUPFAM" id="SSF51338">
    <property type="entry name" value="Composite domain of metallo-dependent hydrolases"/>
    <property type="match status" value="1"/>
</dbReference>
<feature type="domain" description="Amidohydrolase-related" evidence="2">
    <location>
        <begin position="69"/>
        <end position="423"/>
    </location>
</feature>
<organism evidence="3 4">
    <name type="scientific">Agromyces indicus</name>
    <dbReference type="NCBI Taxonomy" id="758919"/>
    <lineage>
        <taxon>Bacteria</taxon>
        <taxon>Bacillati</taxon>
        <taxon>Actinomycetota</taxon>
        <taxon>Actinomycetes</taxon>
        <taxon>Micrococcales</taxon>
        <taxon>Microbacteriaceae</taxon>
        <taxon>Agromyces</taxon>
    </lineage>
</organism>
<keyword evidence="4" id="KW-1185">Reference proteome</keyword>
<accession>A0ABU1FIE7</accession>
<reference evidence="4" key="1">
    <citation type="submission" date="2023-07" db="EMBL/GenBank/DDBJ databases">
        <title>Description of three actinobacteria isolated from air of manufacturing shop in a pharmaceutical factory.</title>
        <authorList>
            <person name="Zhang D.-F."/>
        </authorList>
    </citation>
    <scope>NUCLEOTIDE SEQUENCE [LARGE SCALE GENOMIC DNA]</scope>
    <source>
        <strain evidence="4">CCTCC AB 2011122</strain>
    </source>
</reference>
<dbReference type="PANTHER" id="PTHR43794">
    <property type="entry name" value="AMINOHYDROLASE SSNA-RELATED"/>
    <property type="match status" value="1"/>
</dbReference>
<dbReference type="InterPro" id="IPR050287">
    <property type="entry name" value="MTA/SAH_deaminase"/>
</dbReference>
<dbReference type="PANTHER" id="PTHR43794:SF11">
    <property type="entry name" value="AMIDOHYDROLASE-RELATED DOMAIN-CONTAINING PROTEIN"/>
    <property type="match status" value="1"/>
</dbReference>
<dbReference type="RefSeq" id="WP_310520134.1">
    <property type="nucleotide sequence ID" value="NZ_BAABBS010000003.1"/>
</dbReference>
<protein>
    <submittedName>
        <fullName evidence="3">Amidohydrolase family protein</fullName>
    </submittedName>
</protein>